<dbReference type="Pfam" id="PF05050">
    <property type="entry name" value="Methyltransf_21"/>
    <property type="match status" value="1"/>
</dbReference>
<keyword evidence="2" id="KW-0489">Methyltransferase</keyword>
<dbReference type="EMBL" id="LJYF01000033">
    <property type="protein sequence ID" value="KRP91283.1"/>
    <property type="molecule type" value="Genomic_DNA"/>
</dbReference>
<dbReference type="PANTHER" id="PTHR34203:SF15">
    <property type="entry name" value="SLL1173 PROTEIN"/>
    <property type="match status" value="1"/>
</dbReference>
<proteinExistence type="predicted"/>
<dbReference type="GO" id="GO:0032259">
    <property type="term" value="P:methylation"/>
    <property type="evidence" value="ECO:0007669"/>
    <property type="project" value="UniProtKB-KW"/>
</dbReference>
<dbReference type="SUPFAM" id="SSF53335">
    <property type="entry name" value="S-adenosyl-L-methionine-dependent methyltransferases"/>
    <property type="match status" value="1"/>
</dbReference>
<accession>A0A0R3C899</accession>
<reference evidence="2 3" key="1">
    <citation type="submission" date="2015-09" db="EMBL/GenBank/DDBJ databases">
        <title>Draft Genome Sequence of the Strain BR 3267 (Bradyrhizobium yuanmingense) recommended as inoculant for cowpea in Brazil.</title>
        <authorList>
            <person name="Simoes-Araujo J.L."/>
            <person name="Zilli J.E."/>
        </authorList>
    </citation>
    <scope>NUCLEOTIDE SEQUENCE [LARGE SCALE GENOMIC DNA]</scope>
    <source>
        <strain evidence="2 3">BR3267</strain>
    </source>
</reference>
<dbReference type="InterPro" id="IPR029063">
    <property type="entry name" value="SAM-dependent_MTases_sf"/>
</dbReference>
<sequence>MAQAPIQFDRASGALEGANLWERTAALALVTGSKISSHFSHMGYIACANLLRKTLPERNIAIRLNPDAVFEFPYGDGYWSKLLNRSYIYEDELELLFADSIDVDYTLLDCGANYGYWSVLVSSKPFGAHKAIAIEPSGQNYSKLANNARINAGRFETMKCAIGAARGTARLSGTKHEAFSIAGDQSAGGEEVPVIALDNLIEDGKVAATGKYLIKLDVEGVEIEAIKGGVRLLQTDSVIMCEEHGSDRSHAVSRFILEQTPLKLIVFDPRSNRMETVTELSILDRIKVSTHVGYNVFGTASAFWQDRIEAMNAKNLDTKNLNAKNLNAKTARRMQ</sequence>
<keyword evidence="2" id="KW-0808">Transferase</keyword>
<dbReference type="InterPro" id="IPR052514">
    <property type="entry name" value="SAM-dependent_MTase"/>
</dbReference>
<evidence type="ECO:0000313" key="2">
    <source>
        <dbReference type="EMBL" id="KRP91283.1"/>
    </source>
</evidence>
<comment type="caution">
    <text evidence="2">The sequence shown here is derived from an EMBL/GenBank/DDBJ whole genome shotgun (WGS) entry which is preliminary data.</text>
</comment>
<organism evidence="2 3">
    <name type="scientific">Bradyrhizobium yuanmingense</name>
    <dbReference type="NCBI Taxonomy" id="108015"/>
    <lineage>
        <taxon>Bacteria</taxon>
        <taxon>Pseudomonadati</taxon>
        <taxon>Pseudomonadota</taxon>
        <taxon>Alphaproteobacteria</taxon>
        <taxon>Hyphomicrobiales</taxon>
        <taxon>Nitrobacteraceae</taxon>
        <taxon>Bradyrhizobium</taxon>
    </lineage>
</organism>
<dbReference type="Proteomes" id="UP000051380">
    <property type="component" value="Unassembled WGS sequence"/>
</dbReference>
<dbReference type="NCBIfam" id="TIGR01444">
    <property type="entry name" value="fkbM_fam"/>
    <property type="match status" value="1"/>
</dbReference>
<dbReference type="GO" id="GO:0008168">
    <property type="term" value="F:methyltransferase activity"/>
    <property type="evidence" value="ECO:0007669"/>
    <property type="project" value="UniProtKB-KW"/>
</dbReference>
<name>A0A0R3C899_9BRAD</name>
<dbReference type="RefSeq" id="WP_057029442.1">
    <property type="nucleotide sequence ID" value="NZ_LJYF01000033.1"/>
</dbReference>
<evidence type="ECO:0000313" key="3">
    <source>
        <dbReference type="Proteomes" id="UP000051380"/>
    </source>
</evidence>
<dbReference type="PANTHER" id="PTHR34203">
    <property type="entry name" value="METHYLTRANSFERASE, FKBM FAMILY PROTEIN"/>
    <property type="match status" value="1"/>
</dbReference>
<dbReference type="Gene3D" id="3.40.50.150">
    <property type="entry name" value="Vaccinia Virus protein VP39"/>
    <property type="match status" value="1"/>
</dbReference>
<dbReference type="InterPro" id="IPR006342">
    <property type="entry name" value="FkbM_mtfrase"/>
</dbReference>
<protein>
    <submittedName>
        <fullName evidence="2">FkbM family methyltransferase</fullName>
    </submittedName>
</protein>
<gene>
    <name evidence="2" type="ORF">AOQ72_32730</name>
</gene>
<evidence type="ECO:0000259" key="1">
    <source>
        <dbReference type="Pfam" id="PF05050"/>
    </source>
</evidence>
<feature type="domain" description="Methyltransferase FkbM" evidence="1">
    <location>
        <begin position="109"/>
        <end position="247"/>
    </location>
</feature>
<dbReference type="STRING" id="108015.GA0061099_1005510"/>
<dbReference type="AlphaFoldDB" id="A0A0R3C899"/>